<reference evidence="2 3" key="1">
    <citation type="submission" date="2024-09" db="EMBL/GenBank/DDBJ databases">
        <title>Chromosome-scale assembly of Riccia fluitans.</title>
        <authorList>
            <person name="Paukszto L."/>
            <person name="Sawicki J."/>
            <person name="Karawczyk K."/>
            <person name="Piernik-Szablinska J."/>
            <person name="Szczecinska M."/>
            <person name="Mazdziarz M."/>
        </authorList>
    </citation>
    <scope>NUCLEOTIDE SEQUENCE [LARGE SCALE GENOMIC DNA]</scope>
    <source>
        <strain evidence="2">Rf_01</strain>
        <tissue evidence="2">Aerial parts of the thallus</tissue>
    </source>
</reference>
<feature type="compositionally biased region" description="Basic and acidic residues" evidence="1">
    <location>
        <begin position="288"/>
        <end position="297"/>
    </location>
</feature>
<feature type="compositionally biased region" description="Low complexity" evidence="1">
    <location>
        <begin position="240"/>
        <end position="249"/>
    </location>
</feature>
<keyword evidence="3" id="KW-1185">Reference proteome</keyword>
<evidence type="ECO:0000256" key="1">
    <source>
        <dbReference type="SAM" id="MobiDB-lite"/>
    </source>
</evidence>
<dbReference type="AlphaFoldDB" id="A0ABD1ZM08"/>
<evidence type="ECO:0000313" key="2">
    <source>
        <dbReference type="EMBL" id="KAL2652332.1"/>
    </source>
</evidence>
<dbReference type="EMBL" id="JBHFFA010000001">
    <property type="protein sequence ID" value="KAL2652332.1"/>
    <property type="molecule type" value="Genomic_DNA"/>
</dbReference>
<dbReference type="InterPro" id="IPR045015">
    <property type="entry name" value="AN-like"/>
</dbReference>
<protein>
    <submittedName>
        <fullName evidence="2">Uncharacterized protein</fullName>
    </submittedName>
</protein>
<feature type="compositionally biased region" description="Polar residues" evidence="1">
    <location>
        <begin position="1"/>
        <end position="13"/>
    </location>
</feature>
<sequence length="670" mass="74170">MSSGVKQNGSSEFNWKDMPGSTSPHSHHDASSLLKSNCVIALRSLSTGAEGNFYAVRCLVAGVWSLQMQAGLQPYDPSVQLVVLNQNGKLSFRSAIADGRLLCCNRQYHLSFEHWEGDCQEAWSLQGSSLSNCTLRNEMYRLTLNVRITVLAEPTDLLGNPGITSALMTTTCSGASPTVASALSAKGGAEHQDIKSSNEALRRFLVKPGSNRKVLNLFTHNKERLNPQELQRLSTDLPKTKPTSTFTSSDNPHMSKKSPLTKPGMFTFSSSVKTDSPQISARASQDCTEGRRPDSHRVSVNGNAIDWKPGTPTRNECQLSTFSFSAGFSAVESQTGAKIEEQNGNCVLDNGISPRSASISETSRKVRKWKRNIEGTDKAASGDFGGNFRSIGGLKRSQEPLFMDNVDENGILSTSDNSDVSTPARSEGQPPRVVIKRQPSRNHFEISPKMPYCDPEGTATEKGREQLKYSESQLKAALDSLSNDTARQEKEKVVHWKLQAAVHLLKTETQQNLTLVAKAAFEEAYIRAFQDKIKRSNWFMKDVREKKSVSSKSQRDMAPATTNIPAYQNKLQWTYSSKRVSAVKEAAALQTLSNKRRKSSSSLQVLLKLWFFLPVPLLSLAYLRASSIESSVLPSGCEHKWLDVPRQRTRTIVWRNSAHGLMLWIVLHKV</sequence>
<accession>A0ABD1ZM08</accession>
<comment type="caution">
    <text evidence="2">The sequence shown here is derived from an EMBL/GenBank/DDBJ whole genome shotgun (WGS) entry which is preliminary data.</text>
</comment>
<feature type="region of interest" description="Disordered" evidence="1">
    <location>
        <begin position="225"/>
        <end position="312"/>
    </location>
</feature>
<dbReference type="PANTHER" id="PTHR43254">
    <property type="entry name" value="C-TERMINAL BINDING PROTEIN AN-RELATED"/>
    <property type="match status" value="1"/>
</dbReference>
<proteinExistence type="predicted"/>
<feature type="compositionally biased region" description="Polar residues" evidence="1">
    <location>
        <begin position="267"/>
        <end position="287"/>
    </location>
</feature>
<gene>
    <name evidence="2" type="ORF">R1flu_020460</name>
</gene>
<feature type="region of interest" description="Disordered" evidence="1">
    <location>
        <begin position="1"/>
        <end position="28"/>
    </location>
</feature>
<dbReference type="PANTHER" id="PTHR43254:SF3">
    <property type="entry name" value="C-TERMINAL BINDING PROTEIN AN"/>
    <property type="match status" value="1"/>
</dbReference>
<dbReference type="Proteomes" id="UP001605036">
    <property type="component" value="Unassembled WGS sequence"/>
</dbReference>
<name>A0ABD1ZM08_9MARC</name>
<feature type="region of interest" description="Disordered" evidence="1">
    <location>
        <begin position="408"/>
        <end position="432"/>
    </location>
</feature>
<evidence type="ECO:0000313" key="3">
    <source>
        <dbReference type="Proteomes" id="UP001605036"/>
    </source>
</evidence>
<organism evidence="2 3">
    <name type="scientific">Riccia fluitans</name>
    <dbReference type="NCBI Taxonomy" id="41844"/>
    <lineage>
        <taxon>Eukaryota</taxon>
        <taxon>Viridiplantae</taxon>
        <taxon>Streptophyta</taxon>
        <taxon>Embryophyta</taxon>
        <taxon>Marchantiophyta</taxon>
        <taxon>Marchantiopsida</taxon>
        <taxon>Marchantiidae</taxon>
        <taxon>Marchantiales</taxon>
        <taxon>Ricciaceae</taxon>
        <taxon>Riccia</taxon>
    </lineage>
</organism>
<feature type="compositionally biased region" description="Polar residues" evidence="1">
    <location>
        <begin position="411"/>
        <end position="424"/>
    </location>
</feature>